<keyword evidence="2" id="KW-1185">Reference proteome</keyword>
<name>A0A5N6EQA9_9EURO</name>
<gene>
    <name evidence="1" type="ORF">BDV33DRAFT_116601</name>
</gene>
<organism evidence="1 2">
    <name type="scientific">Aspergillus novoparasiticus</name>
    <dbReference type="NCBI Taxonomy" id="986946"/>
    <lineage>
        <taxon>Eukaryota</taxon>
        <taxon>Fungi</taxon>
        <taxon>Dikarya</taxon>
        <taxon>Ascomycota</taxon>
        <taxon>Pezizomycotina</taxon>
        <taxon>Eurotiomycetes</taxon>
        <taxon>Eurotiomycetidae</taxon>
        <taxon>Eurotiales</taxon>
        <taxon>Aspergillaceae</taxon>
        <taxon>Aspergillus</taxon>
        <taxon>Aspergillus subgen. Circumdati</taxon>
    </lineage>
</organism>
<dbReference type="AlphaFoldDB" id="A0A5N6EQA9"/>
<protein>
    <submittedName>
        <fullName evidence="1">Uncharacterized protein</fullName>
    </submittedName>
</protein>
<evidence type="ECO:0000313" key="2">
    <source>
        <dbReference type="Proteomes" id="UP000326799"/>
    </source>
</evidence>
<reference evidence="1 2" key="1">
    <citation type="submission" date="2019-04" db="EMBL/GenBank/DDBJ databases">
        <title>Fungal friends and foes A comparative genomics study of 23 Aspergillus species from section Flavi.</title>
        <authorList>
            <consortium name="DOE Joint Genome Institute"/>
            <person name="Kjaerbolling I."/>
            <person name="Vesth T.C."/>
            <person name="Frisvad J.C."/>
            <person name="Nybo J.L."/>
            <person name="Theobald S."/>
            <person name="Kildgaard S."/>
            <person name="Petersen T.I."/>
            <person name="Kuo A."/>
            <person name="Sato A."/>
            <person name="Lyhne E.K."/>
            <person name="Kogle M.E."/>
            <person name="Wiebenga A."/>
            <person name="Kun R.S."/>
            <person name="Lubbers R.J."/>
            <person name="Makela M.R."/>
            <person name="Barry K."/>
            <person name="Chovatia M."/>
            <person name="Clum A."/>
            <person name="Daum C."/>
            <person name="Haridas S."/>
            <person name="He G."/>
            <person name="LaButti K."/>
            <person name="Lipzen A."/>
            <person name="Mondo S."/>
            <person name="Pangilinan J."/>
            <person name="Riley R."/>
            <person name="Salamov A."/>
            <person name="Simmons B.A."/>
            <person name="Magnuson J.K."/>
            <person name="Henrissat B."/>
            <person name="Mortensen U.H."/>
            <person name="Larsen T.O."/>
            <person name="De vries R.P."/>
            <person name="Grigoriev I.V."/>
            <person name="Machida M."/>
            <person name="Baker S.E."/>
            <person name="Andersen M.R."/>
        </authorList>
    </citation>
    <scope>NUCLEOTIDE SEQUENCE [LARGE SCALE GENOMIC DNA]</scope>
    <source>
        <strain evidence="1 2">CBS 126849</strain>
    </source>
</reference>
<proteinExistence type="predicted"/>
<evidence type="ECO:0000313" key="1">
    <source>
        <dbReference type="EMBL" id="KAB8219093.1"/>
    </source>
</evidence>
<accession>A0A5N6EQA9</accession>
<dbReference type="EMBL" id="ML733442">
    <property type="protein sequence ID" value="KAB8219093.1"/>
    <property type="molecule type" value="Genomic_DNA"/>
</dbReference>
<dbReference type="Proteomes" id="UP000326799">
    <property type="component" value="Unassembled WGS sequence"/>
</dbReference>
<sequence>MQSQLMVFLKIKIDVILSRSKLTQDDKLEVKYQLQQLYMTFPAQRVWLYVKIMRNLPNFDERDFKNPIRELEVNGPEDDVAKCEFARPSFY</sequence>